<dbReference type="PROSITE" id="PS51318">
    <property type="entry name" value="TAT"/>
    <property type="match status" value="1"/>
</dbReference>
<comment type="caution">
    <text evidence="5">The sequence shown here is derived from an EMBL/GenBank/DDBJ whole genome shotgun (WGS) entry which is preliminary data.</text>
</comment>
<dbReference type="PANTHER" id="PTHR43649:SF34">
    <property type="entry name" value="ABC TRANSPORTER PERIPLASMIC-BINDING PROTEIN YCJN-RELATED"/>
    <property type="match status" value="1"/>
</dbReference>
<dbReference type="InterPro" id="IPR006059">
    <property type="entry name" value="SBP"/>
</dbReference>
<comment type="similarity">
    <text evidence="2">Belongs to the bacterial solute-binding protein 1 family.</text>
</comment>
<sequence>MTDKINDTLKAFAAGRMNRRDMLTRMGQLGIGAAATTMLLNRMQTSALAATSYDWMAQKGKSIKLLMNKHPYTDALLKNIDSFKTLTGIDVTYDVFPEDVYFDKVTAALSSKSTTYDLFMSGAYQTWQYGPAGWLVDLKKFINDPAETSPDYDWDGILPNLRASTAWSGVPGEALGSPTAKQWALPWAWELNSIAYNKRILEQAHMEPPKDLPHLIEMAAKISKDIPGVYGIGARGSRSWATIHAGFLSAYSNYGAKDFDTSSGKLVPAMNSKESKAFTKLWIEMLQKGGPKNWTTYTWYEVANDLGGGTSAMVYDADSAAFFQERGTKEAGNIVYHAFTPNPEASRPTPNVWIWSLAMSNFSRQQQAAWKLMQWATSTQQLTLGATKADLIDPTRQVVWDNQDFKTRMQGYPGFLDQFAASSPGAKIYFTPQPLFFNVTTNWAAALQKMYSNQVSVEDGLDQLAADIKSQLSNAGITD</sequence>
<evidence type="ECO:0000256" key="2">
    <source>
        <dbReference type="ARBA" id="ARBA00008520"/>
    </source>
</evidence>
<accession>A0A5R9J9E7</accession>
<keyword evidence="3" id="KW-0813">Transport</keyword>
<organism evidence="5 6">
    <name type="scientific">Lichenicoccus roseus</name>
    <dbReference type="NCBI Taxonomy" id="2683649"/>
    <lineage>
        <taxon>Bacteria</taxon>
        <taxon>Pseudomonadati</taxon>
        <taxon>Pseudomonadota</taxon>
        <taxon>Alphaproteobacteria</taxon>
        <taxon>Acetobacterales</taxon>
        <taxon>Acetobacteraceae</taxon>
        <taxon>Lichenicoccus</taxon>
    </lineage>
</organism>
<dbReference type="InterPro" id="IPR006311">
    <property type="entry name" value="TAT_signal"/>
</dbReference>
<name>A0A5R9J9E7_9PROT</name>
<evidence type="ECO:0000256" key="4">
    <source>
        <dbReference type="ARBA" id="ARBA00022729"/>
    </source>
</evidence>
<evidence type="ECO:0000256" key="1">
    <source>
        <dbReference type="ARBA" id="ARBA00004418"/>
    </source>
</evidence>
<dbReference type="AlphaFoldDB" id="A0A5R9J9E7"/>
<dbReference type="SUPFAM" id="SSF53850">
    <property type="entry name" value="Periplasmic binding protein-like II"/>
    <property type="match status" value="1"/>
</dbReference>
<dbReference type="RefSeq" id="WP_138326627.1">
    <property type="nucleotide sequence ID" value="NZ_VCDI01000004.1"/>
</dbReference>
<evidence type="ECO:0000256" key="3">
    <source>
        <dbReference type="ARBA" id="ARBA00022448"/>
    </source>
</evidence>
<dbReference type="GO" id="GO:0042597">
    <property type="term" value="C:periplasmic space"/>
    <property type="evidence" value="ECO:0007669"/>
    <property type="project" value="UniProtKB-SubCell"/>
</dbReference>
<dbReference type="Gene3D" id="3.40.190.10">
    <property type="entry name" value="Periplasmic binding protein-like II"/>
    <property type="match status" value="2"/>
</dbReference>
<dbReference type="PANTHER" id="PTHR43649">
    <property type="entry name" value="ARABINOSE-BINDING PROTEIN-RELATED"/>
    <property type="match status" value="1"/>
</dbReference>
<keyword evidence="6" id="KW-1185">Reference proteome</keyword>
<keyword evidence="4" id="KW-0732">Signal</keyword>
<comment type="subcellular location">
    <subcellularLocation>
        <location evidence="1">Periplasm</location>
    </subcellularLocation>
</comment>
<reference evidence="5 6" key="1">
    <citation type="submission" date="2019-05" db="EMBL/GenBank/DDBJ databases">
        <authorList>
            <person name="Pankratov T."/>
            <person name="Grouzdev D."/>
        </authorList>
    </citation>
    <scope>NUCLEOTIDE SEQUENCE [LARGE SCALE GENOMIC DNA]</scope>
    <source>
        <strain evidence="5 6">KEBCLARHB70R</strain>
    </source>
</reference>
<proteinExistence type="inferred from homology"/>
<dbReference type="InterPro" id="IPR050490">
    <property type="entry name" value="Bact_solute-bd_prot1"/>
</dbReference>
<dbReference type="Proteomes" id="UP000305654">
    <property type="component" value="Unassembled WGS sequence"/>
</dbReference>
<evidence type="ECO:0000313" key="5">
    <source>
        <dbReference type="EMBL" id="TLU72221.1"/>
    </source>
</evidence>
<gene>
    <name evidence="5" type="ORF">FE263_14020</name>
</gene>
<dbReference type="OrthoDB" id="9804061at2"/>
<protein>
    <submittedName>
        <fullName evidence="5">Extracellular solute-binding protein</fullName>
    </submittedName>
</protein>
<dbReference type="Pfam" id="PF01547">
    <property type="entry name" value="SBP_bac_1"/>
    <property type="match status" value="1"/>
</dbReference>
<dbReference type="EMBL" id="VCDI01000004">
    <property type="protein sequence ID" value="TLU72221.1"/>
    <property type="molecule type" value="Genomic_DNA"/>
</dbReference>
<evidence type="ECO:0000313" key="6">
    <source>
        <dbReference type="Proteomes" id="UP000305654"/>
    </source>
</evidence>